<accession>A0ABW5CWG1</accession>
<keyword evidence="1" id="KW-0732">Signal</keyword>
<gene>
    <name evidence="2" type="ORF">ACFSKP_10540</name>
</gene>
<dbReference type="RefSeq" id="WP_250428471.1">
    <property type="nucleotide sequence ID" value="NZ_JALPRR010000001.1"/>
</dbReference>
<evidence type="ECO:0000313" key="3">
    <source>
        <dbReference type="Proteomes" id="UP001597374"/>
    </source>
</evidence>
<comment type="caution">
    <text evidence="2">The sequence shown here is derived from an EMBL/GenBank/DDBJ whole genome shotgun (WGS) entry which is preliminary data.</text>
</comment>
<dbReference type="SUPFAM" id="SSF56935">
    <property type="entry name" value="Porins"/>
    <property type="match status" value="1"/>
</dbReference>
<protein>
    <recommendedName>
        <fullName evidence="4">Long-subunit fatty acid transport protein</fullName>
    </recommendedName>
</protein>
<sequence>MYKTLRVLICAAVLCLSQAVQAQNIGNTPYSRYGLGELNYNLGTIRNLGMGGIGVSAGNSLQANTANPALLFYNSTTVFDMGVAGQFKSLKDGEKSQLDGNANLAYITLGLPVTKRWSTAVSLRPYSSVDYQIVASETLESKPDATSRSYYEGDGGLSEVYFGHGVKIAKGLTLGVSGSYIFGTITKESSSMIEDTTLVDPIQDLVIQSERIRYNDLLLRAGANYRQELNEKLFLSAGAVYTLPVDLGAKRVTSYERRTIYDEVREENIMPDTLSKYVTVPSSLRAGLSLDNGSNLTVGAEFYSQKWSAYRNIDGEQELADSYRIGLGAEYTPNANAIDSYFKRITYRGGLTYTNTPYKVNGVQIKDKAVTMGFTFPMGRQSFSDLYQFNTAFAVGRRGETGNGLIAENYLQFSAGITVNSRWFMKRRIE</sequence>
<feature type="chain" id="PRO_5047109129" description="Long-subunit fatty acid transport protein" evidence="1">
    <location>
        <begin position="23"/>
        <end position="430"/>
    </location>
</feature>
<keyword evidence="3" id="KW-1185">Reference proteome</keyword>
<name>A0ABW5CWG1_9BACT</name>
<reference evidence="3" key="1">
    <citation type="journal article" date="2019" name="Int. J. Syst. Evol. Microbiol.">
        <title>The Global Catalogue of Microorganisms (GCM) 10K type strain sequencing project: providing services to taxonomists for standard genome sequencing and annotation.</title>
        <authorList>
            <consortium name="The Broad Institute Genomics Platform"/>
            <consortium name="The Broad Institute Genome Sequencing Center for Infectious Disease"/>
            <person name="Wu L."/>
            <person name="Ma J."/>
        </authorList>
    </citation>
    <scope>NUCLEOTIDE SEQUENCE [LARGE SCALE GENOMIC DNA]</scope>
    <source>
        <strain evidence="3">CGMCC 4.1782</strain>
    </source>
</reference>
<proteinExistence type="predicted"/>
<organism evidence="2 3">
    <name type="scientific">Pontibacter ruber</name>
    <dbReference type="NCBI Taxonomy" id="1343895"/>
    <lineage>
        <taxon>Bacteria</taxon>
        <taxon>Pseudomonadati</taxon>
        <taxon>Bacteroidota</taxon>
        <taxon>Cytophagia</taxon>
        <taxon>Cytophagales</taxon>
        <taxon>Hymenobacteraceae</taxon>
        <taxon>Pontibacter</taxon>
    </lineage>
</organism>
<dbReference type="Gene3D" id="2.40.160.60">
    <property type="entry name" value="Outer membrane protein transport protein (OMPP1/FadL/TodX)"/>
    <property type="match status" value="1"/>
</dbReference>
<dbReference type="Proteomes" id="UP001597374">
    <property type="component" value="Unassembled WGS sequence"/>
</dbReference>
<evidence type="ECO:0000313" key="2">
    <source>
        <dbReference type="EMBL" id="MFD2246692.1"/>
    </source>
</evidence>
<feature type="signal peptide" evidence="1">
    <location>
        <begin position="1"/>
        <end position="22"/>
    </location>
</feature>
<evidence type="ECO:0000256" key="1">
    <source>
        <dbReference type="SAM" id="SignalP"/>
    </source>
</evidence>
<dbReference type="EMBL" id="JBHUIM010000001">
    <property type="protein sequence ID" value="MFD2246692.1"/>
    <property type="molecule type" value="Genomic_DNA"/>
</dbReference>
<evidence type="ECO:0008006" key="4">
    <source>
        <dbReference type="Google" id="ProtNLM"/>
    </source>
</evidence>